<comment type="caution">
    <text evidence="9">The sequence shown here is derived from an EMBL/GenBank/DDBJ whole genome shotgun (WGS) entry which is preliminary data.</text>
</comment>
<sequence length="407" mass="43929">MFAKLEKWQRNLIVLWLGCFIAGVGFSELAPFLSLYVEELGNFNKGQLSLYSGVTYAITFLVVAIVSPLWGRLADRKGRKLMLLRSSLGMAIIIGACGFVHTIWELLILRFLEGLCAGYIPNASALIAAESPRAKSGAALGILTTGYVSGNLIGPVLGGFLAQVFSIRLTFVLTGFLLLIVFGLSLFFVHEDFVPASQKKKFPHHSFPLAQFKNPSAIIVLLLSTMIIQMGNNSITPIISLYVKELMHGVGPITIAAGIIAALPGVSTLLTAPRLGELGDRKGHGKILLFGFVFAVIMYLPQGLIASVWTLGILRFMIGISDGALFPTVQTLLSKDSPSSLVGTIFSWNQSFQALGSMFGSLLGGVVSNLYGYSGVFIFTALSLFFNLILALIFIPELHFSGKNKQV</sequence>
<evidence type="ECO:0000256" key="7">
    <source>
        <dbReference type="SAM" id="Phobius"/>
    </source>
</evidence>
<feature type="transmembrane region" description="Helical" evidence="7">
    <location>
        <begin position="82"/>
        <end position="101"/>
    </location>
</feature>
<dbReference type="SUPFAM" id="SSF103473">
    <property type="entry name" value="MFS general substrate transporter"/>
    <property type="match status" value="1"/>
</dbReference>
<dbReference type="Proteomes" id="UP000051166">
    <property type="component" value="Unassembled WGS sequence"/>
</dbReference>
<dbReference type="EMBL" id="AZFQ01000039">
    <property type="protein sequence ID" value="KRL98503.1"/>
    <property type="molecule type" value="Genomic_DNA"/>
</dbReference>
<dbReference type="InterPro" id="IPR020846">
    <property type="entry name" value="MFS_dom"/>
</dbReference>
<dbReference type="RefSeq" id="WP_056960883.1">
    <property type="nucleotide sequence ID" value="NZ_AZFQ01000039.1"/>
</dbReference>
<dbReference type="Pfam" id="PF07690">
    <property type="entry name" value="MFS_1"/>
    <property type="match status" value="1"/>
</dbReference>
<dbReference type="InterPro" id="IPR001958">
    <property type="entry name" value="Tet-R_TetA/multi-R_MdtG-like"/>
</dbReference>
<dbReference type="GeneID" id="98308228"/>
<protein>
    <submittedName>
        <fullName evidence="9">MFS family major facilitator transporter, multidrug cation symporter MdtG</fullName>
    </submittedName>
</protein>
<keyword evidence="4 7" id="KW-0812">Transmembrane</keyword>
<dbReference type="PANTHER" id="PTHR43414">
    <property type="entry name" value="MULTIDRUG RESISTANCE PROTEIN MDTG"/>
    <property type="match status" value="1"/>
</dbReference>
<reference evidence="9 10" key="1">
    <citation type="journal article" date="2015" name="Genome Announc.">
        <title>Expanding the biotechnology potential of lactobacilli through comparative genomics of 213 strains and associated genera.</title>
        <authorList>
            <person name="Sun Z."/>
            <person name="Harris H.M."/>
            <person name="McCann A."/>
            <person name="Guo C."/>
            <person name="Argimon S."/>
            <person name="Zhang W."/>
            <person name="Yang X."/>
            <person name="Jeffery I.B."/>
            <person name="Cooney J.C."/>
            <person name="Kagawa T.F."/>
            <person name="Liu W."/>
            <person name="Song Y."/>
            <person name="Salvetti E."/>
            <person name="Wrobel A."/>
            <person name="Rasinkangas P."/>
            <person name="Parkhill J."/>
            <person name="Rea M.C."/>
            <person name="O'Sullivan O."/>
            <person name="Ritari J."/>
            <person name="Douillard F.P."/>
            <person name="Paul Ross R."/>
            <person name="Yang R."/>
            <person name="Briner A.E."/>
            <person name="Felis G.E."/>
            <person name="de Vos W.M."/>
            <person name="Barrangou R."/>
            <person name="Klaenhammer T.R."/>
            <person name="Caufield P.W."/>
            <person name="Cui Y."/>
            <person name="Zhang H."/>
            <person name="O'Toole P.W."/>
        </authorList>
    </citation>
    <scope>NUCLEOTIDE SEQUENCE [LARGE SCALE GENOMIC DNA]</scope>
    <source>
        <strain evidence="9 10">DSM 16230</strain>
    </source>
</reference>
<dbReference type="PANTHER" id="PTHR43414:SF6">
    <property type="entry name" value="MULTIDRUG RESISTANCE PROTEIN MDTG"/>
    <property type="match status" value="1"/>
</dbReference>
<evidence type="ECO:0000259" key="8">
    <source>
        <dbReference type="PROSITE" id="PS50850"/>
    </source>
</evidence>
<feature type="domain" description="Major facilitator superfamily (MFS) profile" evidence="8">
    <location>
        <begin position="11"/>
        <end position="399"/>
    </location>
</feature>
<dbReference type="Gene3D" id="1.20.1250.20">
    <property type="entry name" value="MFS general substrate transporter like domains"/>
    <property type="match status" value="2"/>
</dbReference>
<evidence type="ECO:0000256" key="4">
    <source>
        <dbReference type="ARBA" id="ARBA00022692"/>
    </source>
</evidence>
<evidence type="ECO:0000313" key="10">
    <source>
        <dbReference type="Proteomes" id="UP000051166"/>
    </source>
</evidence>
<accession>A0A0R1UZ01</accession>
<feature type="transmembrane region" description="Helical" evidence="7">
    <location>
        <begin position="250"/>
        <end position="275"/>
    </location>
</feature>
<feature type="transmembrane region" description="Helical" evidence="7">
    <location>
        <begin position="287"/>
        <end position="309"/>
    </location>
</feature>
<dbReference type="PATRIC" id="fig|1423801.4.peg.834"/>
<dbReference type="AlphaFoldDB" id="A0A0R1UZ01"/>
<keyword evidence="3" id="KW-1003">Cell membrane</keyword>
<gene>
    <name evidence="9" type="ORF">FD50_GL000820</name>
</gene>
<evidence type="ECO:0000256" key="6">
    <source>
        <dbReference type="ARBA" id="ARBA00023136"/>
    </source>
</evidence>
<keyword evidence="5 7" id="KW-1133">Transmembrane helix</keyword>
<dbReference type="PROSITE" id="PS50850">
    <property type="entry name" value="MFS"/>
    <property type="match status" value="1"/>
</dbReference>
<evidence type="ECO:0000256" key="5">
    <source>
        <dbReference type="ARBA" id="ARBA00022989"/>
    </source>
</evidence>
<dbReference type="STRING" id="1423801.FD50_GL000820"/>
<dbReference type="InterPro" id="IPR036259">
    <property type="entry name" value="MFS_trans_sf"/>
</dbReference>
<comment type="subcellular location">
    <subcellularLocation>
        <location evidence="1">Cell membrane</location>
        <topology evidence="1">Multi-pass membrane protein</topology>
    </subcellularLocation>
</comment>
<name>A0A0R1UZ01_9LACO</name>
<feature type="transmembrane region" description="Helical" evidence="7">
    <location>
        <begin position="48"/>
        <end position="70"/>
    </location>
</feature>
<feature type="transmembrane region" description="Helical" evidence="7">
    <location>
        <begin position="12"/>
        <end position="36"/>
    </location>
</feature>
<dbReference type="InterPro" id="IPR011701">
    <property type="entry name" value="MFS"/>
</dbReference>
<dbReference type="GO" id="GO:0022857">
    <property type="term" value="F:transmembrane transporter activity"/>
    <property type="evidence" value="ECO:0007669"/>
    <property type="project" value="InterPro"/>
</dbReference>
<dbReference type="OrthoDB" id="65739at2"/>
<evidence type="ECO:0000256" key="3">
    <source>
        <dbReference type="ARBA" id="ARBA00022475"/>
    </source>
</evidence>
<feature type="transmembrane region" description="Helical" evidence="7">
    <location>
        <begin position="370"/>
        <end position="395"/>
    </location>
</feature>
<feature type="transmembrane region" description="Helical" evidence="7">
    <location>
        <begin position="167"/>
        <end position="189"/>
    </location>
</feature>
<organism evidence="9 10">
    <name type="scientific">Liquorilactobacillus satsumensis DSM 16230 = JCM 12392</name>
    <dbReference type="NCBI Taxonomy" id="1423801"/>
    <lineage>
        <taxon>Bacteria</taxon>
        <taxon>Bacillati</taxon>
        <taxon>Bacillota</taxon>
        <taxon>Bacilli</taxon>
        <taxon>Lactobacillales</taxon>
        <taxon>Lactobacillaceae</taxon>
        <taxon>Liquorilactobacillus</taxon>
    </lineage>
</organism>
<feature type="transmembrane region" description="Helical" evidence="7">
    <location>
        <begin position="140"/>
        <end position="161"/>
    </location>
</feature>
<evidence type="ECO:0000256" key="2">
    <source>
        <dbReference type="ARBA" id="ARBA00022448"/>
    </source>
</evidence>
<keyword evidence="6 7" id="KW-0472">Membrane</keyword>
<keyword evidence="10" id="KW-1185">Reference proteome</keyword>
<evidence type="ECO:0000256" key="1">
    <source>
        <dbReference type="ARBA" id="ARBA00004651"/>
    </source>
</evidence>
<keyword evidence="2" id="KW-0813">Transport</keyword>
<dbReference type="PRINTS" id="PR01035">
    <property type="entry name" value="TCRTETA"/>
</dbReference>
<evidence type="ECO:0000313" key="9">
    <source>
        <dbReference type="EMBL" id="KRL98503.1"/>
    </source>
</evidence>
<proteinExistence type="predicted"/>
<dbReference type="GO" id="GO:0005886">
    <property type="term" value="C:plasma membrane"/>
    <property type="evidence" value="ECO:0007669"/>
    <property type="project" value="UniProtKB-SubCell"/>
</dbReference>